<reference evidence="2 3" key="1">
    <citation type="submission" date="2019-05" db="EMBL/GenBank/DDBJ databases">
        <authorList>
            <person name="Lee S.D."/>
        </authorList>
    </citation>
    <scope>NUCLEOTIDE SEQUENCE [LARGE SCALE GENOMIC DNA]</scope>
    <source>
        <strain evidence="2 3">YC2-7</strain>
    </source>
</reference>
<comment type="caution">
    <text evidence="2">The sequence shown here is derived from an EMBL/GenBank/DDBJ whole genome shotgun (WGS) entry which is preliminary data.</text>
</comment>
<dbReference type="RefSeq" id="WP_169584438.1">
    <property type="nucleotide sequence ID" value="NZ_VCQU01000001.1"/>
</dbReference>
<dbReference type="InterPro" id="IPR025506">
    <property type="entry name" value="Abi_alpha"/>
</dbReference>
<dbReference type="Gene3D" id="3.30.110.190">
    <property type="match status" value="1"/>
</dbReference>
<name>A0A848K3M5_9NOCA</name>
<protein>
    <submittedName>
        <fullName evidence="2">DUF4393 domain-containing protein</fullName>
    </submittedName>
</protein>
<evidence type="ECO:0000256" key="1">
    <source>
        <dbReference type="SAM" id="MobiDB-lite"/>
    </source>
</evidence>
<feature type="region of interest" description="Disordered" evidence="1">
    <location>
        <begin position="219"/>
        <end position="240"/>
    </location>
</feature>
<dbReference type="AlphaFoldDB" id="A0A848K3M5"/>
<dbReference type="Pfam" id="PF14337">
    <property type="entry name" value="Abi_alpha"/>
    <property type="match status" value="1"/>
</dbReference>
<feature type="region of interest" description="Disordered" evidence="1">
    <location>
        <begin position="31"/>
        <end position="52"/>
    </location>
</feature>
<gene>
    <name evidence="2" type="ORF">FGL95_01665</name>
</gene>
<keyword evidence="3" id="KW-1185">Reference proteome</keyword>
<proteinExistence type="predicted"/>
<dbReference type="EMBL" id="VCQU01000001">
    <property type="protein sequence ID" value="NMN93745.1"/>
    <property type="molecule type" value="Genomic_DNA"/>
</dbReference>
<sequence>MTRDGESKSVRGSLGNVARAGVWKAIDLLGDRPSTEKSAESKGESTPVEDKHDADLRAYGARLIAMSQKPDYEAGGRHPAFTHILDQLHPDEARIVRFLGKAGVQPAIDIRTKTLFQIGSERLAAGINLIAEMSSCRWPDRDQHYLVNLERLGIVRFSTEPVEDFRRYSLLEVQPRAMAAIESVKSAISIYRSIELSEFGRQFCDACFDMTGYTAGGWDKHERGDRTIGSGPPKPKLHKH</sequence>
<evidence type="ECO:0000313" key="2">
    <source>
        <dbReference type="EMBL" id="NMN93745.1"/>
    </source>
</evidence>
<evidence type="ECO:0000313" key="3">
    <source>
        <dbReference type="Proteomes" id="UP000535543"/>
    </source>
</evidence>
<accession>A0A848K3M5</accession>
<reference evidence="2 3" key="2">
    <citation type="submission" date="2020-06" db="EMBL/GenBank/DDBJ databases">
        <title>Antribacter stalactiti gen. nov., sp. nov., a new member of the family Nacardiaceae isolated from a cave.</title>
        <authorList>
            <person name="Kim I.S."/>
        </authorList>
    </citation>
    <scope>NUCLEOTIDE SEQUENCE [LARGE SCALE GENOMIC DNA]</scope>
    <source>
        <strain evidence="2 3">YC2-7</strain>
    </source>
</reference>
<organism evidence="2 3">
    <name type="scientific">Antrihabitans stalactiti</name>
    <dbReference type="NCBI Taxonomy" id="2584121"/>
    <lineage>
        <taxon>Bacteria</taxon>
        <taxon>Bacillati</taxon>
        <taxon>Actinomycetota</taxon>
        <taxon>Actinomycetes</taxon>
        <taxon>Mycobacteriales</taxon>
        <taxon>Nocardiaceae</taxon>
        <taxon>Antrihabitans</taxon>
    </lineage>
</organism>
<dbReference type="Proteomes" id="UP000535543">
    <property type="component" value="Unassembled WGS sequence"/>
</dbReference>